<dbReference type="CDD" id="cd06588">
    <property type="entry name" value="PhnB_like"/>
    <property type="match status" value="1"/>
</dbReference>
<feature type="domain" description="PhnB-like" evidence="1">
    <location>
        <begin position="5"/>
        <end position="128"/>
    </location>
</feature>
<gene>
    <name evidence="2" type="ORF">GCM10022286_13490</name>
</gene>
<protein>
    <submittedName>
        <fullName evidence="2">VOC family protein</fullName>
    </submittedName>
</protein>
<dbReference type="EMBL" id="BAABBV010000001">
    <property type="protein sequence ID" value="GAA4159308.1"/>
    <property type="molecule type" value="Genomic_DNA"/>
</dbReference>
<dbReference type="PANTHER" id="PTHR33990">
    <property type="entry name" value="PROTEIN YJDN-RELATED"/>
    <property type="match status" value="1"/>
</dbReference>
<keyword evidence="3" id="KW-1185">Reference proteome</keyword>
<name>A0ABP7ZIV1_9MICO</name>
<dbReference type="InterPro" id="IPR028973">
    <property type="entry name" value="PhnB-like"/>
</dbReference>
<evidence type="ECO:0000313" key="3">
    <source>
        <dbReference type="Proteomes" id="UP001415169"/>
    </source>
</evidence>
<reference evidence="2" key="1">
    <citation type="journal article" date="2014" name="Int. J. Syst. Evol. Microbiol.">
        <title>Complete genome of a new Firmicutes species belonging to the dominant human colonic microbiota ('Ruminococcus bicirculans') reveals two chromosomes and a selective capacity to utilize plant glucans.</title>
        <authorList>
            <consortium name="NISC Comparative Sequencing Program"/>
            <person name="Wegmann U."/>
            <person name="Louis P."/>
            <person name="Goesmann A."/>
            <person name="Henrissat B."/>
            <person name="Duncan S.H."/>
            <person name="Flint H.J."/>
        </authorList>
    </citation>
    <scope>NUCLEOTIDE SEQUENCE</scope>
    <source>
        <strain evidence="2">JCM 17590</strain>
    </source>
</reference>
<dbReference type="Proteomes" id="UP001415169">
    <property type="component" value="Unassembled WGS sequence"/>
</dbReference>
<proteinExistence type="predicted"/>
<dbReference type="RefSeq" id="WP_344790983.1">
    <property type="nucleotide sequence ID" value="NZ_BAABBV010000001.1"/>
</dbReference>
<dbReference type="PANTHER" id="PTHR33990:SF1">
    <property type="entry name" value="PROTEIN YJDN"/>
    <property type="match status" value="1"/>
</dbReference>
<evidence type="ECO:0000259" key="1">
    <source>
        <dbReference type="Pfam" id="PF06983"/>
    </source>
</evidence>
<evidence type="ECO:0000313" key="2">
    <source>
        <dbReference type="EMBL" id="GAA4159308.1"/>
    </source>
</evidence>
<organism evidence="2 3">
    <name type="scientific">Gryllotalpicola daejeonensis</name>
    <dbReference type="NCBI Taxonomy" id="993087"/>
    <lineage>
        <taxon>Bacteria</taxon>
        <taxon>Bacillati</taxon>
        <taxon>Actinomycetota</taxon>
        <taxon>Actinomycetes</taxon>
        <taxon>Micrococcales</taxon>
        <taxon>Microbacteriaceae</taxon>
        <taxon>Gryllotalpicola</taxon>
    </lineage>
</organism>
<dbReference type="Pfam" id="PF06983">
    <property type="entry name" value="3-dmu-9_3-mt"/>
    <property type="match status" value="1"/>
</dbReference>
<dbReference type="InterPro" id="IPR029068">
    <property type="entry name" value="Glyas_Bleomycin-R_OHBP_Dase"/>
</dbReference>
<comment type="caution">
    <text evidence="2">The sequence shown here is derived from an EMBL/GenBank/DDBJ whole genome shotgun (WGS) entry which is preliminary data.</text>
</comment>
<sequence>MSVSFTPYLQFRGQAKEAMTFYQSVFGGELSVMTFGDSGMTEGVDPSQVMHSQLDGPVNLMGSDVPESMPLSSGSSISLCFSGDAEGLDTGRSYYEKLGEGGSNVMPLDLAPWGDYYGSVTDKYGFSWMFDFSSPEVPSDASSLGSHEQSV</sequence>
<dbReference type="Gene3D" id="3.10.180.10">
    <property type="entry name" value="2,3-Dihydroxybiphenyl 1,2-Dioxygenase, domain 1"/>
    <property type="match status" value="1"/>
</dbReference>
<dbReference type="SUPFAM" id="SSF54593">
    <property type="entry name" value="Glyoxalase/Bleomycin resistance protein/Dihydroxybiphenyl dioxygenase"/>
    <property type="match status" value="1"/>
</dbReference>
<reference evidence="2" key="2">
    <citation type="submission" date="2023-12" db="EMBL/GenBank/DDBJ databases">
        <authorList>
            <person name="Sun Q."/>
            <person name="Inoue M."/>
        </authorList>
    </citation>
    <scope>NUCLEOTIDE SEQUENCE</scope>
    <source>
        <strain evidence="2">JCM 17590</strain>
    </source>
</reference>
<accession>A0ABP7ZIV1</accession>